<evidence type="ECO:0000313" key="2">
    <source>
        <dbReference type="Proteomes" id="UP000050863"/>
    </source>
</evidence>
<organism evidence="1 2">
    <name type="scientific">Bradyrhizobium jicamae</name>
    <dbReference type="NCBI Taxonomy" id="280332"/>
    <lineage>
        <taxon>Bacteria</taxon>
        <taxon>Pseudomonadati</taxon>
        <taxon>Pseudomonadota</taxon>
        <taxon>Alphaproteobacteria</taxon>
        <taxon>Hyphomicrobiales</taxon>
        <taxon>Nitrobacteraceae</taxon>
        <taxon>Bradyrhizobium</taxon>
    </lineage>
</organism>
<gene>
    <name evidence="1" type="ORF">CQ12_15435</name>
</gene>
<protein>
    <submittedName>
        <fullName evidence="1">Uncharacterized protein</fullName>
    </submittedName>
</protein>
<dbReference type="AlphaFoldDB" id="A0A0R3L3U6"/>
<accession>A0A0R3L3U6</accession>
<name>A0A0R3L3U6_9BRAD</name>
<sequence length="75" mass="8794">MIDENLARLRAHRNNVHRYRRLLATRLSDLERAYIERRLGEEQASIDALSQETFSFSLPAGRREAAETDQESRHV</sequence>
<dbReference type="OrthoDB" id="8240669at2"/>
<comment type="caution">
    <text evidence="1">The sequence shown here is derived from an EMBL/GenBank/DDBJ whole genome shotgun (WGS) entry which is preliminary data.</text>
</comment>
<dbReference type="Proteomes" id="UP000050863">
    <property type="component" value="Unassembled WGS sequence"/>
</dbReference>
<evidence type="ECO:0000313" key="1">
    <source>
        <dbReference type="EMBL" id="KRR02546.1"/>
    </source>
</evidence>
<reference evidence="1 2" key="1">
    <citation type="submission" date="2014-03" db="EMBL/GenBank/DDBJ databases">
        <title>Bradyrhizobium valentinum sp. nov., isolated from effective nodules of Lupinus mariae-josephae, a lupine endemic of basic-lime soils in Eastern Spain.</title>
        <authorList>
            <person name="Duran D."/>
            <person name="Rey L."/>
            <person name="Navarro A."/>
            <person name="Busquets A."/>
            <person name="Imperial J."/>
            <person name="Ruiz-Argueso T."/>
        </authorList>
    </citation>
    <scope>NUCLEOTIDE SEQUENCE [LARGE SCALE GENOMIC DNA]</scope>
    <source>
        <strain evidence="1 2">PAC68</strain>
    </source>
</reference>
<dbReference type="EMBL" id="LLXZ01000156">
    <property type="protein sequence ID" value="KRR02546.1"/>
    <property type="molecule type" value="Genomic_DNA"/>
</dbReference>
<dbReference type="STRING" id="280332.CQ12_15435"/>
<keyword evidence="2" id="KW-1185">Reference proteome</keyword>
<proteinExistence type="predicted"/>